<dbReference type="AlphaFoldDB" id="A0A6J3LC27"/>
<evidence type="ECO:0000256" key="5">
    <source>
        <dbReference type="ARBA" id="ARBA00022723"/>
    </source>
</evidence>
<dbReference type="GO" id="GO:0046872">
    <property type="term" value="F:metal ion binding"/>
    <property type="evidence" value="ECO:0007669"/>
    <property type="project" value="UniProtKB-KW"/>
</dbReference>
<keyword evidence="5" id="KW-0479">Metal-binding</keyword>
<evidence type="ECO:0000256" key="14">
    <source>
        <dbReference type="ARBA" id="ARBA00023113"/>
    </source>
</evidence>
<keyword evidence="13" id="KW-0808">Transferase</keyword>
<evidence type="ECO:0000256" key="15">
    <source>
        <dbReference type="ARBA" id="ARBA00023172"/>
    </source>
</evidence>
<dbReference type="GO" id="GO:0003964">
    <property type="term" value="F:RNA-directed DNA polymerase activity"/>
    <property type="evidence" value="ECO:0007669"/>
    <property type="project" value="UniProtKB-KW"/>
</dbReference>
<evidence type="ECO:0000313" key="17">
    <source>
        <dbReference type="Proteomes" id="UP000504631"/>
    </source>
</evidence>
<evidence type="ECO:0000256" key="13">
    <source>
        <dbReference type="ARBA" id="ARBA00022932"/>
    </source>
</evidence>
<keyword evidence="13" id="KW-0239">DNA-directed DNA polymerase</keyword>
<evidence type="ECO:0000256" key="9">
    <source>
        <dbReference type="ARBA" id="ARBA00022840"/>
    </source>
</evidence>
<keyword evidence="12" id="KW-0695">RNA-directed DNA polymerase</keyword>
<evidence type="ECO:0000259" key="16">
    <source>
        <dbReference type="Pfam" id="PF22936"/>
    </source>
</evidence>
<feature type="non-terminal residue" evidence="18">
    <location>
        <position position="352"/>
    </location>
</feature>
<keyword evidence="14" id="KW-0917">Virion maturation</keyword>
<dbReference type="InterPro" id="IPR036397">
    <property type="entry name" value="RNaseH_sf"/>
</dbReference>
<comment type="function">
    <text evidence="1">The aspartyl protease (PR) mediates the proteolytic cleavages of the Gag and Gag-Pol polyproteins after assembly of the VLP.</text>
</comment>
<keyword evidence="3" id="KW-0645">Protease</keyword>
<keyword evidence="17" id="KW-1185">Reference proteome</keyword>
<dbReference type="PANTHER" id="PTHR42648:SF11">
    <property type="entry name" value="TRANSPOSON TY4-P GAG-POL POLYPROTEIN"/>
    <property type="match status" value="1"/>
</dbReference>
<dbReference type="GO" id="GO:0003887">
    <property type="term" value="F:DNA-directed DNA polymerase activity"/>
    <property type="evidence" value="ECO:0007669"/>
    <property type="project" value="UniProtKB-KW"/>
</dbReference>
<keyword evidence="7" id="KW-0255">Endonuclease</keyword>
<dbReference type="GO" id="GO:0008233">
    <property type="term" value="F:peptidase activity"/>
    <property type="evidence" value="ECO:0007669"/>
    <property type="project" value="UniProtKB-KW"/>
</dbReference>
<sequence>MESANAKIEMLRGDEKWLQWRFVMRTLLGEDDDLINVCEGNLCHPGRKPLNLVLCCTTAHEMWKKANTVYDMKSDENLNMVQEQFFDLKWEESENVSYNLSKLELIAAKMKALGSEIGEKMLITRILSMLPYKFDHFHSAWDSVEEEKKTLDRLSTRLMTEEISWKKDDQETSVVLEPRNQNRDHSGIGLLGNTSAIQADVWIIDSGAMDHMTERREWFSVFEEFDNTMIEIDDGTFMDACGKGKIKVETFVDGKWNGVAERENRTIVEAGRSMLYPKPNLPLFLWAEAMNTAVHVINKAGPTRQDKKTPYELWYGKPPNLEKFRVFGTECFAHIPAEKRTKLDKKANKGYL</sequence>
<dbReference type="Pfam" id="PF14223">
    <property type="entry name" value="Retrotran_gag_2"/>
    <property type="match status" value="1"/>
</dbReference>
<dbReference type="KEGG" id="bvk:117241322"/>
<evidence type="ECO:0000256" key="12">
    <source>
        <dbReference type="ARBA" id="ARBA00022918"/>
    </source>
</evidence>
<evidence type="ECO:0000256" key="1">
    <source>
        <dbReference type="ARBA" id="ARBA00002180"/>
    </source>
</evidence>
<dbReference type="InterPro" id="IPR039537">
    <property type="entry name" value="Retrotran_Ty1/copia-like"/>
</dbReference>
<dbReference type="GO" id="GO:0006310">
    <property type="term" value="P:DNA recombination"/>
    <property type="evidence" value="ECO:0007669"/>
    <property type="project" value="UniProtKB-KW"/>
</dbReference>
<dbReference type="Pfam" id="PF22936">
    <property type="entry name" value="Pol_BBD"/>
    <property type="match status" value="1"/>
</dbReference>
<name>A0A6J3LC27_9HYME</name>
<evidence type="ECO:0000256" key="7">
    <source>
        <dbReference type="ARBA" id="ARBA00022759"/>
    </source>
</evidence>
<dbReference type="GO" id="GO:0003676">
    <property type="term" value="F:nucleic acid binding"/>
    <property type="evidence" value="ECO:0007669"/>
    <property type="project" value="InterPro"/>
</dbReference>
<dbReference type="InterPro" id="IPR054722">
    <property type="entry name" value="PolX-like_BBD"/>
</dbReference>
<keyword evidence="15" id="KW-0233">DNA recombination</keyword>
<feature type="domain" description="Retrovirus-related Pol polyprotein from transposon TNT 1-94-like beta-barrel" evidence="16">
    <location>
        <begin position="202"/>
        <end position="255"/>
    </location>
</feature>
<protein>
    <submittedName>
        <fullName evidence="18">Uncharacterized protein LOC117241322</fullName>
    </submittedName>
</protein>
<organism evidence="17 18">
    <name type="scientific">Bombus vosnesenskii</name>
    <dbReference type="NCBI Taxonomy" id="207650"/>
    <lineage>
        <taxon>Eukaryota</taxon>
        <taxon>Metazoa</taxon>
        <taxon>Ecdysozoa</taxon>
        <taxon>Arthropoda</taxon>
        <taxon>Hexapoda</taxon>
        <taxon>Insecta</taxon>
        <taxon>Pterygota</taxon>
        <taxon>Neoptera</taxon>
        <taxon>Endopterygota</taxon>
        <taxon>Hymenoptera</taxon>
        <taxon>Apocrita</taxon>
        <taxon>Aculeata</taxon>
        <taxon>Apoidea</taxon>
        <taxon>Anthophila</taxon>
        <taxon>Apidae</taxon>
        <taxon>Bombus</taxon>
        <taxon>Pyrobombus</taxon>
    </lineage>
</organism>
<evidence type="ECO:0000313" key="18">
    <source>
        <dbReference type="RefSeq" id="XP_033363163.1"/>
    </source>
</evidence>
<evidence type="ECO:0000256" key="2">
    <source>
        <dbReference type="ARBA" id="ARBA00022612"/>
    </source>
</evidence>
<keyword evidence="2" id="KW-1188">Viral release from host cell</keyword>
<evidence type="ECO:0000256" key="8">
    <source>
        <dbReference type="ARBA" id="ARBA00022801"/>
    </source>
</evidence>
<evidence type="ECO:0000256" key="3">
    <source>
        <dbReference type="ARBA" id="ARBA00022670"/>
    </source>
</evidence>
<evidence type="ECO:0000256" key="10">
    <source>
        <dbReference type="ARBA" id="ARBA00022842"/>
    </source>
</evidence>
<dbReference type="InterPro" id="IPR012337">
    <property type="entry name" value="RNaseH-like_sf"/>
</dbReference>
<dbReference type="GO" id="GO:0006508">
    <property type="term" value="P:proteolysis"/>
    <property type="evidence" value="ECO:0007669"/>
    <property type="project" value="UniProtKB-KW"/>
</dbReference>
<evidence type="ECO:0000256" key="11">
    <source>
        <dbReference type="ARBA" id="ARBA00022908"/>
    </source>
</evidence>
<dbReference type="Proteomes" id="UP000504631">
    <property type="component" value="Unplaced"/>
</dbReference>
<dbReference type="RefSeq" id="XP_033363163.1">
    <property type="nucleotide sequence ID" value="XM_033507272.1"/>
</dbReference>
<dbReference type="GO" id="GO:0004519">
    <property type="term" value="F:endonuclease activity"/>
    <property type="evidence" value="ECO:0007669"/>
    <property type="project" value="UniProtKB-KW"/>
</dbReference>
<dbReference type="PANTHER" id="PTHR42648">
    <property type="entry name" value="TRANSPOSASE, PUTATIVE-RELATED"/>
    <property type="match status" value="1"/>
</dbReference>
<proteinExistence type="predicted"/>
<reference evidence="18" key="1">
    <citation type="submission" date="2025-08" db="UniProtKB">
        <authorList>
            <consortium name="RefSeq"/>
        </authorList>
    </citation>
    <scope>IDENTIFICATION</scope>
    <source>
        <tissue evidence="18">Muscle</tissue>
    </source>
</reference>
<keyword evidence="13" id="KW-0548">Nucleotidyltransferase</keyword>
<keyword evidence="9" id="KW-0067">ATP-binding</keyword>
<dbReference type="GO" id="GO:0015074">
    <property type="term" value="P:DNA integration"/>
    <property type="evidence" value="ECO:0007669"/>
    <property type="project" value="UniProtKB-KW"/>
</dbReference>
<keyword evidence="11" id="KW-0229">DNA integration</keyword>
<gene>
    <name evidence="18" type="primary">LOC117241322</name>
</gene>
<keyword evidence="8" id="KW-0378">Hydrolase</keyword>
<accession>A0A6J3LC27</accession>
<keyword evidence="10" id="KW-0460">Magnesium</keyword>
<keyword evidence="6" id="KW-0547">Nucleotide-binding</keyword>
<dbReference type="GeneID" id="117241322"/>
<keyword evidence="4" id="KW-0540">Nuclease</keyword>
<dbReference type="GO" id="GO:0005524">
    <property type="term" value="F:ATP binding"/>
    <property type="evidence" value="ECO:0007669"/>
    <property type="project" value="UniProtKB-KW"/>
</dbReference>
<evidence type="ECO:0000256" key="6">
    <source>
        <dbReference type="ARBA" id="ARBA00022741"/>
    </source>
</evidence>
<evidence type="ECO:0000256" key="4">
    <source>
        <dbReference type="ARBA" id="ARBA00022722"/>
    </source>
</evidence>
<dbReference type="SUPFAM" id="SSF53098">
    <property type="entry name" value="Ribonuclease H-like"/>
    <property type="match status" value="1"/>
</dbReference>
<dbReference type="Gene3D" id="3.30.420.10">
    <property type="entry name" value="Ribonuclease H-like superfamily/Ribonuclease H"/>
    <property type="match status" value="1"/>
</dbReference>